<protein>
    <submittedName>
        <fullName evidence="1">Uncharacterized protein</fullName>
    </submittedName>
</protein>
<organism evidence="1 2">
    <name type="scientific">Euroglyphus maynei</name>
    <name type="common">Mayne's house dust mite</name>
    <dbReference type="NCBI Taxonomy" id="6958"/>
    <lineage>
        <taxon>Eukaryota</taxon>
        <taxon>Metazoa</taxon>
        <taxon>Ecdysozoa</taxon>
        <taxon>Arthropoda</taxon>
        <taxon>Chelicerata</taxon>
        <taxon>Arachnida</taxon>
        <taxon>Acari</taxon>
        <taxon>Acariformes</taxon>
        <taxon>Sarcoptiformes</taxon>
        <taxon>Astigmata</taxon>
        <taxon>Psoroptidia</taxon>
        <taxon>Analgoidea</taxon>
        <taxon>Pyroglyphidae</taxon>
        <taxon>Pyroglyphinae</taxon>
        <taxon>Euroglyphus</taxon>
    </lineage>
</organism>
<comment type="caution">
    <text evidence="1">The sequence shown here is derived from an EMBL/GenBank/DDBJ whole genome shotgun (WGS) entry which is preliminary data.</text>
</comment>
<accession>A0A1Y3AYY5</accession>
<dbReference type="Proteomes" id="UP000194236">
    <property type="component" value="Unassembled WGS sequence"/>
</dbReference>
<feature type="non-terminal residue" evidence="1">
    <location>
        <position position="328"/>
    </location>
</feature>
<reference evidence="1 2" key="1">
    <citation type="submission" date="2017-03" db="EMBL/GenBank/DDBJ databases">
        <title>Genome Survey of Euroglyphus maynei.</title>
        <authorList>
            <person name="Arlian L.G."/>
            <person name="Morgan M.S."/>
            <person name="Rider S.D."/>
        </authorList>
    </citation>
    <scope>NUCLEOTIDE SEQUENCE [LARGE SCALE GENOMIC DNA]</scope>
    <source>
        <strain evidence="1">Arlian Lab</strain>
        <tissue evidence="1">Whole body</tissue>
    </source>
</reference>
<name>A0A1Y3AYY5_EURMA</name>
<evidence type="ECO:0000313" key="1">
    <source>
        <dbReference type="EMBL" id="OTF72325.1"/>
    </source>
</evidence>
<evidence type="ECO:0000313" key="2">
    <source>
        <dbReference type="Proteomes" id="UP000194236"/>
    </source>
</evidence>
<dbReference type="OrthoDB" id="7466992at2759"/>
<keyword evidence="2" id="KW-1185">Reference proteome</keyword>
<dbReference type="EMBL" id="MUJZ01056752">
    <property type="protein sequence ID" value="OTF72325.1"/>
    <property type="molecule type" value="Genomic_DNA"/>
</dbReference>
<proteinExistence type="predicted"/>
<dbReference type="AlphaFoldDB" id="A0A1Y3AYY5"/>
<gene>
    <name evidence="1" type="ORF">BLA29_008194</name>
</gene>
<sequence length="328" mass="36882">MYMMMMAGPDLSFIEHDVGSKMLVLDVPEYDVQNPDSYQFGVEYDRPKPVFLGRKERAKRSQLWRLDQLNHLIHEGSSPPSEPPGFQDLGFAEVKFPTTISSSTLMVLDVMDDDIDRIISNTGKSVSIPLAVRKLNPQRSSTQTWHFTEDGRLRCLKYWNMFVQPITTNVQSTTLNDLFQTGTMAVIAFGPTESSSSTVIPKQQAIIKQKMRKGSGVLNVSILADGPSRVLRIKDNQLTANGRQLNLVQFNNNRSDHSNGGGTFGQGQQLNELLLSPTNTMGEQNFLVRLLNKTELELQLQIDSVGISIISKMNEEIIFLFMKKILLE</sequence>